<dbReference type="Proteomes" id="UP001302812">
    <property type="component" value="Unassembled WGS sequence"/>
</dbReference>
<dbReference type="GeneID" id="89933574"/>
<comment type="caution">
    <text evidence="1">The sequence shown here is derived from an EMBL/GenBank/DDBJ whole genome shotgun (WGS) entry which is preliminary data.</text>
</comment>
<dbReference type="AlphaFoldDB" id="A0AAN6TJ62"/>
<evidence type="ECO:0000313" key="2">
    <source>
        <dbReference type="Proteomes" id="UP001302812"/>
    </source>
</evidence>
<reference evidence="1" key="1">
    <citation type="journal article" date="2023" name="Mol. Phylogenet. Evol.">
        <title>Genome-scale phylogeny and comparative genomics of the fungal order Sordariales.</title>
        <authorList>
            <person name="Hensen N."/>
            <person name="Bonometti L."/>
            <person name="Westerberg I."/>
            <person name="Brannstrom I.O."/>
            <person name="Guillou S."/>
            <person name="Cros-Aarteil S."/>
            <person name="Calhoun S."/>
            <person name="Haridas S."/>
            <person name="Kuo A."/>
            <person name="Mondo S."/>
            <person name="Pangilinan J."/>
            <person name="Riley R."/>
            <person name="LaButti K."/>
            <person name="Andreopoulos B."/>
            <person name="Lipzen A."/>
            <person name="Chen C."/>
            <person name="Yan M."/>
            <person name="Daum C."/>
            <person name="Ng V."/>
            <person name="Clum A."/>
            <person name="Steindorff A."/>
            <person name="Ohm R.A."/>
            <person name="Martin F."/>
            <person name="Silar P."/>
            <person name="Natvig D.O."/>
            <person name="Lalanne C."/>
            <person name="Gautier V."/>
            <person name="Ament-Velasquez S.L."/>
            <person name="Kruys A."/>
            <person name="Hutchinson M.I."/>
            <person name="Powell A.J."/>
            <person name="Barry K."/>
            <person name="Miller A.N."/>
            <person name="Grigoriev I.V."/>
            <person name="Debuchy R."/>
            <person name="Gladieux P."/>
            <person name="Hiltunen Thoren M."/>
            <person name="Johannesson H."/>
        </authorList>
    </citation>
    <scope>NUCLEOTIDE SEQUENCE</scope>
    <source>
        <strain evidence="1">CBS 508.74</strain>
    </source>
</reference>
<keyword evidence="2" id="KW-1185">Reference proteome</keyword>
<dbReference type="EMBL" id="MU853334">
    <property type="protein sequence ID" value="KAK4115443.1"/>
    <property type="molecule type" value="Genomic_DNA"/>
</dbReference>
<name>A0AAN6TJ62_9PEZI</name>
<evidence type="ECO:0000313" key="1">
    <source>
        <dbReference type="EMBL" id="KAK4115443.1"/>
    </source>
</evidence>
<dbReference type="RefSeq" id="XP_064673013.1">
    <property type="nucleotide sequence ID" value="XM_064809450.1"/>
</dbReference>
<protein>
    <submittedName>
        <fullName evidence="1">Uncharacterized protein</fullName>
    </submittedName>
</protein>
<reference evidence="1" key="2">
    <citation type="submission" date="2023-05" db="EMBL/GenBank/DDBJ databases">
        <authorList>
            <consortium name="Lawrence Berkeley National Laboratory"/>
            <person name="Steindorff A."/>
            <person name="Hensen N."/>
            <person name="Bonometti L."/>
            <person name="Westerberg I."/>
            <person name="Brannstrom I.O."/>
            <person name="Guillou S."/>
            <person name="Cros-Aarteil S."/>
            <person name="Calhoun S."/>
            <person name="Haridas S."/>
            <person name="Kuo A."/>
            <person name="Mondo S."/>
            <person name="Pangilinan J."/>
            <person name="Riley R."/>
            <person name="Labutti K."/>
            <person name="Andreopoulos B."/>
            <person name="Lipzen A."/>
            <person name="Chen C."/>
            <person name="Yanf M."/>
            <person name="Daum C."/>
            <person name="Ng V."/>
            <person name="Clum A."/>
            <person name="Ohm R."/>
            <person name="Martin F."/>
            <person name="Silar P."/>
            <person name="Natvig D."/>
            <person name="Lalanne C."/>
            <person name="Gautier V."/>
            <person name="Ament-Velasquez S.L."/>
            <person name="Kruys A."/>
            <person name="Hutchinson M.I."/>
            <person name="Powell A.J."/>
            <person name="Barry K."/>
            <person name="Miller A.N."/>
            <person name="Grigoriev I.V."/>
            <person name="Debuchy R."/>
            <person name="Gladieux P."/>
            <person name="Thoren M.H."/>
            <person name="Johannesson H."/>
        </authorList>
    </citation>
    <scope>NUCLEOTIDE SEQUENCE</scope>
    <source>
        <strain evidence="1">CBS 508.74</strain>
    </source>
</reference>
<organism evidence="1 2">
    <name type="scientific">Canariomyces notabilis</name>
    <dbReference type="NCBI Taxonomy" id="2074819"/>
    <lineage>
        <taxon>Eukaryota</taxon>
        <taxon>Fungi</taxon>
        <taxon>Dikarya</taxon>
        <taxon>Ascomycota</taxon>
        <taxon>Pezizomycotina</taxon>
        <taxon>Sordariomycetes</taxon>
        <taxon>Sordariomycetidae</taxon>
        <taxon>Sordariales</taxon>
        <taxon>Chaetomiaceae</taxon>
        <taxon>Canariomyces</taxon>
    </lineage>
</organism>
<proteinExistence type="predicted"/>
<gene>
    <name evidence="1" type="ORF">N656DRAFT_379895</name>
</gene>
<sequence length="243" mass="26657">MQGPRRSGNQCRAGRIWAAFSRRVHISSGLVEEFRGSLLSAAFNVPDRGESGNREITERAGRGTYDGLVQIRRQGVATKSISHERIGVIAVVADVGQSPDRRAVTGKADGRDGRFAPPPLAWLDGLICARNIVIRTASALWPLFVAFLLLQYGSAGSWTRRPILTNLFLASPRGQKARVVSVFEGYNMKLIANRDATYQYVQPIWVHTDASALVMSTARCWGSFPSSSEKQRGCQLIAEHTTS</sequence>
<accession>A0AAN6TJ62</accession>